<sequence length="57" mass="6558">MLVIKLLKYSVLFLLICSCSIYRFEDFDRLDKINKRRIKGIVLNAENVGALDRGLVA</sequence>
<name>J1I8V6_9BACT</name>
<organism evidence="1 2">
    <name type="scientific">Saprospira grandis DSM 2844</name>
    <dbReference type="NCBI Taxonomy" id="694433"/>
    <lineage>
        <taxon>Bacteria</taxon>
        <taxon>Pseudomonadati</taxon>
        <taxon>Bacteroidota</taxon>
        <taxon>Saprospiria</taxon>
        <taxon>Saprospirales</taxon>
        <taxon>Saprospiraceae</taxon>
        <taxon>Saprospira</taxon>
    </lineage>
</organism>
<protein>
    <submittedName>
        <fullName evidence="1">Uncharacterized protein</fullName>
    </submittedName>
</protein>
<dbReference type="RefSeq" id="WP_002660844.1">
    <property type="nucleotide sequence ID" value="NZ_JH719942.1"/>
</dbReference>
<dbReference type="HOGENOM" id="CLU_2994145_0_0_10"/>
<gene>
    <name evidence="1" type="ORF">SapgrDRAFT_3258</name>
</gene>
<evidence type="ECO:0000313" key="2">
    <source>
        <dbReference type="Proteomes" id="UP000005113"/>
    </source>
</evidence>
<accession>J1I8V6</accession>
<evidence type="ECO:0000313" key="1">
    <source>
        <dbReference type="EMBL" id="EJF54903.1"/>
    </source>
</evidence>
<dbReference type="Proteomes" id="UP000005113">
    <property type="component" value="Unassembled WGS sequence"/>
</dbReference>
<reference evidence="2" key="1">
    <citation type="journal article" date="2012" name="Stand. Genomic Sci.">
        <title>Permanent draft genome sequence of the gliding predator Saprospira grandis strain Sa g1 (= HR1).</title>
        <authorList>
            <person name="Mavromatis K."/>
            <person name="Chertkov O."/>
            <person name="Lapidus A."/>
            <person name="Nolan M."/>
            <person name="Lucas S."/>
            <person name="Tice H."/>
            <person name="Del Rio T.G."/>
            <person name="Cheng J.F."/>
            <person name="Han C."/>
            <person name="Tapia R."/>
            <person name="Bruce D."/>
            <person name="Goodwin L.A."/>
            <person name="Pitluck S."/>
            <person name="Huntemann M."/>
            <person name="Liolios K."/>
            <person name="Pagani I."/>
            <person name="Ivanova N."/>
            <person name="Mikhailova N."/>
            <person name="Pati A."/>
            <person name="Chen A."/>
            <person name="Palaniappan K."/>
            <person name="Land M."/>
            <person name="Brambilla E.M."/>
            <person name="Rohde M."/>
            <person name="Spring S."/>
            <person name="Goker M."/>
            <person name="Detter J.C."/>
            <person name="Bristow J."/>
            <person name="Eisen J.A."/>
            <person name="Markowitz V."/>
            <person name="Hugenholtz P."/>
            <person name="Kyrpides N.C."/>
            <person name="Klenk H.P."/>
            <person name="Woyke T."/>
        </authorList>
    </citation>
    <scope>NUCLEOTIDE SEQUENCE [LARGE SCALE GENOMIC DNA]</scope>
    <source>
        <strain evidence="2">DSM 2844</strain>
    </source>
</reference>
<proteinExistence type="predicted"/>
<dbReference type="EMBL" id="JH719942">
    <property type="protein sequence ID" value="EJF54903.1"/>
    <property type="molecule type" value="Genomic_DNA"/>
</dbReference>
<dbReference type="AlphaFoldDB" id="J1I8V6"/>
<dbReference type="PROSITE" id="PS51257">
    <property type="entry name" value="PROKAR_LIPOPROTEIN"/>
    <property type="match status" value="1"/>
</dbReference>